<feature type="domain" description="D-Lysine 5,6-aminomutase alpha subunit" evidence="1">
    <location>
        <begin position="6"/>
        <end position="120"/>
    </location>
</feature>
<dbReference type="STRING" id="1120920.SAMN03080599_01244"/>
<dbReference type="InterPro" id="IPR016176">
    <property type="entry name" value="Cbl-dep_enz_cat"/>
</dbReference>
<dbReference type="EMBL" id="FMWL01000004">
    <property type="protein sequence ID" value="SCZ78394.1"/>
    <property type="molecule type" value="Genomic_DNA"/>
</dbReference>
<dbReference type="InterPro" id="IPR015130">
    <property type="entry name" value="Lys-AminoMut_A"/>
</dbReference>
<organism evidence="2 3">
    <name type="scientific">Acidaminobacter hydrogenoformans DSM 2784</name>
    <dbReference type="NCBI Taxonomy" id="1120920"/>
    <lineage>
        <taxon>Bacteria</taxon>
        <taxon>Bacillati</taxon>
        <taxon>Bacillota</taxon>
        <taxon>Clostridia</taxon>
        <taxon>Peptostreptococcales</taxon>
        <taxon>Acidaminobacteraceae</taxon>
        <taxon>Acidaminobacter</taxon>
    </lineage>
</organism>
<evidence type="ECO:0000313" key="2">
    <source>
        <dbReference type="EMBL" id="SCZ78394.1"/>
    </source>
</evidence>
<dbReference type="GO" id="GO:0003824">
    <property type="term" value="F:catalytic activity"/>
    <property type="evidence" value="ECO:0007669"/>
    <property type="project" value="InterPro"/>
</dbReference>
<dbReference type="GO" id="GO:0031419">
    <property type="term" value="F:cobalamin binding"/>
    <property type="evidence" value="ECO:0007669"/>
    <property type="project" value="InterPro"/>
</dbReference>
<accession>A0A1G5RWA4</accession>
<dbReference type="OrthoDB" id="5147116at2"/>
<dbReference type="Pfam" id="PF16552">
    <property type="entry name" value="OAM_alpha"/>
    <property type="match status" value="1"/>
</dbReference>
<evidence type="ECO:0000259" key="1">
    <source>
        <dbReference type="Pfam" id="PF16552"/>
    </source>
</evidence>
<evidence type="ECO:0000313" key="3">
    <source>
        <dbReference type="Proteomes" id="UP000199208"/>
    </source>
</evidence>
<proteinExistence type="predicted"/>
<dbReference type="AlphaFoldDB" id="A0A1G5RWA4"/>
<dbReference type="SUPFAM" id="SSF51703">
    <property type="entry name" value="Cobalamin (vitamin B12)-dependent enzymes"/>
    <property type="match status" value="1"/>
</dbReference>
<keyword evidence="3" id="KW-1185">Reference proteome</keyword>
<dbReference type="RefSeq" id="WP_092590030.1">
    <property type="nucleotide sequence ID" value="NZ_FMWL01000004.1"/>
</dbReference>
<protein>
    <submittedName>
        <fullName evidence="2">D-ornithine 4,5-aminomutase S subunit</fullName>
    </submittedName>
</protein>
<sequence length="125" mass="14101">MKGSERRADDFEARREHLKNMSDEQLKDYFWQLTEKVVDPLLELARTHTTPSVERSVLLRMGFSSLEAKPIVEGAIDRGLIGHGTGNVVYRIAKEKNVSVREAGLALVEGKYWDDAVAIFKGGKR</sequence>
<dbReference type="Proteomes" id="UP000199208">
    <property type="component" value="Unassembled WGS sequence"/>
</dbReference>
<dbReference type="Gene3D" id="1.10.8.1000">
    <property type="entry name" value="Ornithine 4,5 aminomutase S component, alpha subunit-like"/>
    <property type="match status" value="1"/>
</dbReference>
<dbReference type="Gene3D" id="6.10.250.2220">
    <property type="match status" value="1"/>
</dbReference>
<name>A0A1G5RWA4_9FIRM</name>
<reference evidence="2 3" key="1">
    <citation type="submission" date="2016-10" db="EMBL/GenBank/DDBJ databases">
        <authorList>
            <person name="de Groot N.N."/>
        </authorList>
    </citation>
    <scope>NUCLEOTIDE SEQUENCE [LARGE SCALE GENOMIC DNA]</scope>
    <source>
        <strain evidence="2 3">DSM 2784</strain>
    </source>
</reference>
<gene>
    <name evidence="2" type="ORF">SAMN03080599_01244</name>
</gene>